<dbReference type="Proteomes" id="UP000178759">
    <property type="component" value="Unassembled WGS sequence"/>
</dbReference>
<dbReference type="GO" id="GO:0005840">
    <property type="term" value="C:ribosome"/>
    <property type="evidence" value="ECO:0007669"/>
    <property type="project" value="UniProtKB-KW"/>
</dbReference>
<dbReference type="GO" id="GO:0005737">
    <property type="term" value="C:cytoplasm"/>
    <property type="evidence" value="ECO:0007669"/>
    <property type="project" value="UniProtKB-ARBA"/>
</dbReference>
<dbReference type="SUPFAM" id="SSF53137">
    <property type="entry name" value="Translational machinery components"/>
    <property type="match status" value="1"/>
</dbReference>
<proteinExistence type="inferred from homology"/>
<sequence length="108" mass="11572">MDKNLLHKRRKARIRAGIVGNSSRPRLAVHRSNTALSAQVIDDAKKTTLISKTVKGTTIPAAASLGAEIAKACKAKKITHVVFDRGGYRYHGAVRSLADAVREGGVII</sequence>
<dbReference type="Pfam" id="PF00861">
    <property type="entry name" value="Ribosomal_L18p"/>
    <property type="match status" value="1"/>
</dbReference>
<dbReference type="HAMAP" id="MF_01337_B">
    <property type="entry name" value="Ribosomal_uL18_B"/>
    <property type="match status" value="1"/>
</dbReference>
<dbReference type="InterPro" id="IPR004389">
    <property type="entry name" value="Ribosomal_uL18_bac-type"/>
</dbReference>
<dbReference type="PANTHER" id="PTHR12899">
    <property type="entry name" value="39S RIBOSOMAL PROTEIN L18, MITOCHONDRIAL"/>
    <property type="match status" value="1"/>
</dbReference>
<dbReference type="GO" id="GO:1990904">
    <property type="term" value="C:ribonucleoprotein complex"/>
    <property type="evidence" value="ECO:0007669"/>
    <property type="project" value="UniProtKB-KW"/>
</dbReference>
<comment type="similarity">
    <text evidence="1 7">Belongs to the universal ribosomal protein uL18 family.</text>
</comment>
<evidence type="ECO:0000256" key="4">
    <source>
        <dbReference type="ARBA" id="ARBA00022980"/>
    </source>
</evidence>
<dbReference type="Gene3D" id="3.30.420.100">
    <property type="match status" value="1"/>
</dbReference>
<comment type="subunit">
    <text evidence="7">Part of the 50S ribosomal subunit; part of the 5S rRNA/L5/L18/L25 subcomplex. Contacts the 5S and 23S rRNAs.</text>
</comment>
<evidence type="ECO:0000256" key="7">
    <source>
        <dbReference type="HAMAP-Rule" id="MF_01337"/>
    </source>
</evidence>
<accession>A0A1F6AHX0</accession>
<dbReference type="PANTHER" id="PTHR12899:SF3">
    <property type="entry name" value="LARGE RIBOSOMAL SUBUNIT PROTEIN UL18M"/>
    <property type="match status" value="1"/>
</dbReference>
<dbReference type="GO" id="GO:0006412">
    <property type="term" value="P:translation"/>
    <property type="evidence" value="ECO:0007669"/>
    <property type="project" value="UniProtKB-UniRule"/>
</dbReference>
<dbReference type="InterPro" id="IPR005484">
    <property type="entry name" value="Ribosomal_uL18_bac/plant/anim"/>
</dbReference>
<evidence type="ECO:0000256" key="6">
    <source>
        <dbReference type="ARBA" id="ARBA00035197"/>
    </source>
</evidence>
<dbReference type="GO" id="GO:0008097">
    <property type="term" value="F:5S rRNA binding"/>
    <property type="evidence" value="ECO:0007669"/>
    <property type="project" value="TreeGrafter"/>
</dbReference>
<protein>
    <recommendedName>
        <fullName evidence="6 7">Large ribosomal subunit protein uL18</fullName>
    </recommendedName>
</protein>
<evidence type="ECO:0000256" key="1">
    <source>
        <dbReference type="ARBA" id="ARBA00007116"/>
    </source>
</evidence>
<dbReference type="AlphaFoldDB" id="A0A1F6AHX0"/>
<reference evidence="8 9" key="1">
    <citation type="journal article" date="2016" name="Nat. Commun.">
        <title>Thousands of microbial genomes shed light on interconnected biogeochemical processes in an aquifer system.</title>
        <authorList>
            <person name="Anantharaman K."/>
            <person name="Brown C.T."/>
            <person name="Hug L.A."/>
            <person name="Sharon I."/>
            <person name="Castelle C.J."/>
            <person name="Probst A.J."/>
            <person name="Thomas B.C."/>
            <person name="Singh A."/>
            <person name="Wilkins M.J."/>
            <person name="Karaoz U."/>
            <person name="Brodie E.L."/>
            <person name="Williams K.H."/>
            <person name="Hubbard S.S."/>
            <person name="Banfield J.F."/>
        </authorList>
    </citation>
    <scope>NUCLEOTIDE SEQUENCE [LARGE SCALE GENOMIC DNA]</scope>
</reference>
<comment type="function">
    <text evidence="7">This is one of the proteins that bind and probably mediate the attachment of the 5S RNA into the large ribosomal subunit, where it forms part of the central protuberance.</text>
</comment>
<evidence type="ECO:0000313" key="9">
    <source>
        <dbReference type="Proteomes" id="UP000178759"/>
    </source>
</evidence>
<dbReference type="GO" id="GO:0003735">
    <property type="term" value="F:structural constituent of ribosome"/>
    <property type="evidence" value="ECO:0007669"/>
    <property type="project" value="InterPro"/>
</dbReference>
<keyword evidence="2 7" id="KW-0699">rRNA-binding</keyword>
<keyword evidence="5 7" id="KW-0687">Ribonucleoprotein</keyword>
<gene>
    <name evidence="7" type="primary">rplR</name>
    <name evidence="8" type="ORF">A3A79_03865</name>
</gene>
<evidence type="ECO:0000256" key="2">
    <source>
        <dbReference type="ARBA" id="ARBA00022730"/>
    </source>
</evidence>
<dbReference type="CDD" id="cd00432">
    <property type="entry name" value="Ribosomal_L18_L5e"/>
    <property type="match status" value="1"/>
</dbReference>
<evidence type="ECO:0000256" key="5">
    <source>
        <dbReference type="ARBA" id="ARBA00023274"/>
    </source>
</evidence>
<organism evidence="8 9">
    <name type="scientific">Candidatus Gottesmanbacteria bacterium RIFCSPLOWO2_01_FULL_43_11b</name>
    <dbReference type="NCBI Taxonomy" id="1798392"/>
    <lineage>
        <taxon>Bacteria</taxon>
        <taxon>Candidatus Gottesmaniibacteriota</taxon>
    </lineage>
</organism>
<dbReference type="EMBL" id="MFJV01000001">
    <property type="protein sequence ID" value="OGG24295.1"/>
    <property type="molecule type" value="Genomic_DNA"/>
</dbReference>
<comment type="caution">
    <text evidence="8">The sequence shown here is derived from an EMBL/GenBank/DDBJ whole genome shotgun (WGS) entry which is preliminary data.</text>
</comment>
<dbReference type="InterPro" id="IPR057268">
    <property type="entry name" value="Ribosomal_L18"/>
</dbReference>
<evidence type="ECO:0000313" key="8">
    <source>
        <dbReference type="EMBL" id="OGG24295.1"/>
    </source>
</evidence>
<name>A0A1F6AHX0_9BACT</name>
<dbReference type="STRING" id="1798392.A3A79_03865"/>
<evidence type="ECO:0000256" key="3">
    <source>
        <dbReference type="ARBA" id="ARBA00022884"/>
    </source>
</evidence>
<dbReference type="NCBIfam" id="TIGR00060">
    <property type="entry name" value="L18_bact"/>
    <property type="match status" value="1"/>
</dbReference>
<keyword evidence="4 7" id="KW-0689">Ribosomal protein</keyword>
<keyword evidence="3 7" id="KW-0694">RNA-binding</keyword>